<dbReference type="AlphaFoldDB" id="A0A9P7FEV5"/>
<evidence type="ECO:0000313" key="4">
    <source>
        <dbReference type="Proteomes" id="UP000823399"/>
    </source>
</evidence>
<name>A0A9P7FEV5_9AGAM</name>
<evidence type="ECO:0000313" key="3">
    <source>
        <dbReference type="EMBL" id="KAG2114264.1"/>
    </source>
</evidence>
<gene>
    <name evidence="3" type="ORF">F5147DRAFT_21017</name>
</gene>
<evidence type="ECO:0000259" key="2">
    <source>
        <dbReference type="Pfam" id="PF20151"/>
    </source>
</evidence>
<reference evidence="3" key="1">
    <citation type="journal article" date="2020" name="New Phytol.">
        <title>Comparative genomics reveals dynamic genome evolution in host specialist ectomycorrhizal fungi.</title>
        <authorList>
            <person name="Lofgren L.A."/>
            <person name="Nguyen N.H."/>
            <person name="Vilgalys R."/>
            <person name="Ruytinx J."/>
            <person name="Liao H.L."/>
            <person name="Branco S."/>
            <person name="Kuo A."/>
            <person name="LaButti K."/>
            <person name="Lipzen A."/>
            <person name="Andreopoulos W."/>
            <person name="Pangilinan J."/>
            <person name="Riley R."/>
            <person name="Hundley H."/>
            <person name="Na H."/>
            <person name="Barry K."/>
            <person name="Grigoriev I.V."/>
            <person name="Stajich J.E."/>
            <person name="Kennedy P.G."/>
        </authorList>
    </citation>
    <scope>NUCLEOTIDE SEQUENCE</scope>
    <source>
        <strain evidence="3">FC423</strain>
    </source>
</reference>
<dbReference type="OrthoDB" id="2681239at2759"/>
<keyword evidence="1" id="KW-0472">Membrane</keyword>
<feature type="transmembrane region" description="Helical" evidence="1">
    <location>
        <begin position="42"/>
        <end position="63"/>
    </location>
</feature>
<sequence>MSLQSVKYIHASMATFWTYDYVCSLHEEWTFLLQSRWNKMKCLYIITRYLPFIFLAMDLSMYFTPNENPGVCDVVES</sequence>
<keyword evidence="4" id="KW-1185">Reference proteome</keyword>
<keyword evidence="1" id="KW-0812">Transmembrane</keyword>
<dbReference type="Proteomes" id="UP000823399">
    <property type="component" value="Unassembled WGS sequence"/>
</dbReference>
<dbReference type="RefSeq" id="XP_041296377.1">
    <property type="nucleotide sequence ID" value="XM_041428611.1"/>
</dbReference>
<comment type="caution">
    <text evidence="3">The sequence shown here is derived from an EMBL/GenBank/DDBJ whole genome shotgun (WGS) entry which is preliminary data.</text>
</comment>
<keyword evidence="1" id="KW-1133">Transmembrane helix</keyword>
<dbReference type="GeneID" id="64690870"/>
<protein>
    <recommendedName>
        <fullName evidence="2">DUF6533 domain-containing protein</fullName>
    </recommendedName>
</protein>
<evidence type="ECO:0000256" key="1">
    <source>
        <dbReference type="SAM" id="Phobius"/>
    </source>
</evidence>
<accession>A0A9P7FEV5</accession>
<organism evidence="3 4">
    <name type="scientific">Suillus discolor</name>
    <dbReference type="NCBI Taxonomy" id="1912936"/>
    <lineage>
        <taxon>Eukaryota</taxon>
        <taxon>Fungi</taxon>
        <taxon>Dikarya</taxon>
        <taxon>Basidiomycota</taxon>
        <taxon>Agaricomycotina</taxon>
        <taxon>Agaricomycetes</taxon>
        <taxon>Agaricomycetidae</taxon>
        <taxon>Boletales</taxon>
        <taxon>Suillineae</taxon>
        <taxon>Suillaceae</taxon>
        <taxon>Suillus</taxon>
    </lineage>
</organism>
<proteinExistence type="predicted"/>
<feature type="domain" description="DUF6533" evidence="2">
    <location>
        <begin position="8"/>
        <end position="53"/>
    </location>
</feature>
<dbReference type="InterPro" id="IPR045340">
    <property type="entry name" value="DUF6533"/>
</dbReference>
<dbReference type="Pfam" id="PF20151">
    <property type="entry name" value="DUF6533"/>
    <property type="match status" value="1"/>
</dbReference>
<dbReference type="EMBL" id="JABBWM010000010">
    <property type="protein sequence ID" value="KAG2114264.1"/>
    <property type="molecule type" value="Genomic_DNA"/>
</dbReference>